<comment type="subcellular location">
    <subcellularLocation>
        <location evidence="1 9">Nucleus</location>
    </subcellularLocation>
</comment>
<evidence type="ECO:0000256" key="1">
    <source>
        <dbReference type="ARBA" id="ARBA00004123"/>
    </source>
</evidence>
<keyword evidence="14" id="KW-1185">Reference proteome</keyword>
<evidence type="ECO:0000256" key="3">
    <source>
        <dbReference type="ARBA" id="ARBA00023012"/>
    </source>
</evidence>
<feature type="region of interest" description="Disordered" evidence="10">
    <location>
        <begin position="218"/>
        <end position="293"/>
    </location>
</feature>
<dbReference type="Pfam" id="PF00072">
    <property type="entry name" value="Response_reg"/>
    <property type="match status" value="1"/>
</dbReference>
<keyword evidence="7 9" id="KW-0539">Nucleus</keyword>
<comment type="caution">
    <text evidence="8">Lacks conserved residue(s) required for the propagation of feature annotation.</text>
</comment>
<evidence type="ECO:0000256" key="7">
    <source>
        <dbReference type="ARBA" id="ARBA00023242"/>
    </source>
</evidence>
<dbReference type="InterPro" id="IPR045279">
    <property type="entry name" value="ARR-like"/>
</dbReference>
<dbReference type="PANTHER" id="PTHR43874">
    <property type="entry name" value="TWO-COMPONENT RESPONSE REGULATOR"/>
    <property type="match status" value="1"/>
</dbReference>
<evidence type="ECO:0000256" key="6">
    <source>
        <dbReference type="ARBA" id="ARBA00023163"/>
    </source>
</evidence>
<evidence type="ECO:0000256" key="9">
    <source>
        <dbReference type="PROSITE-ProRule" id="PRU00357"/>
    </source>
</evidence>
<dbReference type="PROSITE" id="PS51017">
    <property type="entry name" value="CCT"/>
    <property type="match status" value="1"/>
</dbReference>
<feature type="compositionally biased region" description="Polar residues" evidence="10">
    <location>
        <begin position="522"/>
        <end position="531"/>
    </location>
</feature>
<protein>
    <recommendedName>
        <fullName evidence="15">Two-component response regulator-like PRR37</fullName>
    </recommendedName>
</protein>
<dbReference type="InterPro" id="IPR001789">
    <property type="entry name" value="Sig_transdc_resp-reg_receiver"/>
</dbReference>
<evidence type="ECO:0000256" key="2">
    <source>
        <dbReference type="ARBA" id="ARBA00010330"/>
    </source>
</evidence>
<reference evidence="13 14" key="1">
    <citation type="journal article" date="2023" name="Plant Biotechnol. J.">
        <title>Chromosome-level wild Hevea brasiliensis genome provides new tools for genomic-assisted breeding and valuable loci to elevate rubber yield.</title>
        <authorList>
            <person name="Cheng H."/>
            <person name="Song X."/>
            <person name="Hu Y."/>
            <person name="Wu T."/>
            <person name="Yang Q."/>
            <person name="An Z."/>
            <person name="Feng S."/>
            <person name="Deng Z."/>
            <person name="Wu W."/>
            <person name="Zeng X."/>
            <person name="Tu M."/>
            <person name="Wang X."/>
            <person name="Huang H."/>
        </authorList>
    </citation>
    <scope>NUCLEOTIDE SEQUENCE [LARGE SCALE GENOMIC DNA]</scope>
    <source>
        <strain evidence="13">MT/VB/25A 57/8</strain>
    </source>
</reference>
<comment type="caution">
    <text evidence="13">The sequence shown here is derived from an EMBL/GenBank/DDBJ whole genome shotgun (WGS) entry which is preliminary data.</text>
</comment>
<dbReference type="InterPro" id="IPR011006">
    <property type="entry name" value="CheY-like_superfamily"/>
</dbReference>
<evidence type="ECO:0000256" key="10">
    <source>
        <dbReference type="SAM" id="MobiDB-lite"/>
    </source>
</evidence>
<proteinExistence type="inferred from homology"/>
<feature type="domain" description="CCT" evidence="12">
    <location>
        <begin position="733"/>
        <end position="775"/>
    </location>
</feature>
<organism evidence="13 14">
    <name type="scientific">Hevea brasiliensis</name>
    <name type="common">Para rubber tree</name>
    <name type="synonym">Siphonia brasiliensis</name>
    <dbReference type="NCBI Taxonomy" id="3981"/>
    <lineage>
        <taxon>Eukaryota</taxon>
        <taxon>Viridiplantae</taxon>
        <taxon>Streptophyta</taxon>
        <taxon>Embryophyta</taxon>
        <taxon>Tracheophyta</taxon>
        <taxon>Spermatophyta</taxon>
        <taxon>Magnoliopsida</taxon>
        <taxon>eudicotyledons</taxon>
        <taxon>Gunneridae</taxon>
        <taxon>Pentapetalae</taxon>
        <taxon>rosids</taxon>
        <taxon>fabids</taxon>
        <taxon>Malpighiales</taxon>
        <taxon>Euphorbiaceae</taxon>
        <taxon>Crotonoideae</taxon>
        <taxon>Micrandreae</taxon>
        <taxon>Hevea</taxon>
    </lineage>
</organism>
<evidence type="ECO:0000256" key="8">
    <source>
        <dbReference type="PROSITE-ProRule" id="PRU00169"/>
    </source>
</evidence>
<feature type="compositionally biased region" description="Basic and acidic residues" evidence="10">
    <location>
        <begin position="24"/>
        <end position="34"/>
    </location>
</feature>
<evidence type="ECO:0000256" key="4">
    <source>
        <dbReference type="ARBA" id="ARBA00023015"/>
    </source>
</evidence>
<dbReference type="Proteomes" id="UP001174677">
    <property type="component" value="Chromosome 8"/>
</dbReference>
<keyword evidence="3" id="KW-0902">Two-component regulatory system</keyword>
<feature type="region of interest" description="Disordered" evidence="10">
    <location>
        <begin position="522"/>
        <end position="591"/>
    </location>
</feature>
<dbReference type="PANTHER" id="PTHR43874:SF195">
    <property type="entry name" value="TWO-COMPONENT RESPONSE REGULATOR-LIKE PRR37 ISOFORM X1"/>
    <property type="match status" value="1"/>
</dbReference>
<name>A0ABQ9M5P1_HEVBR</name>
<feature type="compositionally biased region" description="Low complexity" evidence="10">
    <location>
        <begin position="219"/>
        <end position="228"/>
    </location>
</feature>
<dbReference type="InterPro" id="IPR010402">
    <property type="entry name" value="CCT_domain"/>
</dbReference>
<keyword evidence="4" id="KW-0805">Transcription regulation</keyword>
<dbReference type="EMBL" id="JARPOI010000008">
    <property type="protein sequence ID" value="KAJ9175594.1"/>
    <property type="molecule type" value="Genomic_DNA"/>
</dbReference>
<evidence type="ECO:0000313" key="13">
    <source>
        <dbReference type="EMBL" id="KAJ9175594.1"/>
    </source>
</evidence>
<dbReference type="SUPFAM" id="SSF52172">
    <property type="entry name" value="CheY-like"/>
    <property type="match status" value="1"/>
</dbReference>
<sequence>MLIVQMNSNGPMSSELAKLNHDVQDEHKETRDGVIGDGQELSEEDESRINDEVEDVNDGCMKVVQVQALVWPARQQQHPQGPLVRWEKFLPLRSLKVLLVENDDSTRHVVTALLRNCGYEVTAVANGLQAWKILEDLTKHIDLVLTEVVMPCLSGIGLLCKIMNHKTCKNTPVIMMSSHDSMSIVFKCLSKGAVDFLLKPIRKNELKNLWQHVWRKCHSSSGSGSESGVWTQKPRKSKSAESDNTTGSNDEDDIGNTGLNARDGSDHGSGTQSSWTKRPIEVDSPKPMSPWEQVAAPADSSCAQVVHSTSEAFGNNWEPVTMLECEGQDDDHGNVVGKDLEIGVPRVPNLQPEHPSEKVVAFAAGNNGEKLPEINSKNNVEQIEKAQLEFINSDKPKGESRNQAADGMGVINNSTDPQIGSTVLDIPNSPSKVSNHKHKVVNETKVIPSLELRLKGLRDFGDTGTIAYDRNVLRHSDLSAFSRYNAVSTANQAPTGNVGSCSLLDNSSEAVKTGSLQNFLSNSISTPPIQHSNGSNNNNDVGSITNNSFTKPAVCSEKPKRKSTVKDPHPSSTFQAVQNGHMLVPQPTMQRKDDDAKTILTQGRDTKHQVQLEHHHHRYHYHHHHHHVHNMPQQQQQLTNHDDSLLKTMSAAAPQCGSSNMLSRAIDGNVGNYSLNGSASGSEHGSSGLNGSSIALNPTEANIERNNGVAGKLRAGCGIRSIITIDQNRSAQREAALNKFRQKRKERCFDKKVRYQSRKKLAEQRPRIRGQFVRQAANGIKDKDAFS</sequence>
<feature type="compositionally biased region" description="Polar residues" evidence="10">
    <location>
        <begin position="540"/>
        <end position="550"/>
    </location>
</feature>
<dbReference type="Pfam" id="PF06203">
    <property type="entry name" value="CCT"/>
    <property type="match status" value="1"/>
</dbReference>
<feature type="domain" description="Response regulatory" evidence="11">
    <location>
        <begin position="96"/>
        <end position="214"/>
    </location>
</feature>
<evidence type="ECO:0000256" key="5">
    <source>
        <dbReference type="ARBA" id="ARBA00023108"/>
    </source>
</evidence>
<evidence type="ECO:0000313" key="14">
    <source>
        <dbReference type="Proteomes" id="UP001174677"/>
    </source>
</evidence>
<keyword evidence="5" id="KW-0090">Biological rhythms</keyword>
<dbReference type="CDD" id="cd17582">
    <property type="entry name" value="psREC_PRR"/>
    <property type="match status" value="1"/>
</dbReference>
<comment type="similarity">
    <text evidence="2">Belongs to the ARR-like family.</text>
</comment>
<dbReference type="Gene3D" id="3.40.50.2300">
    <property type="match status" value="1"/>
</dbReference>
<keyword evidence="6" id="KW-0804">Transcription</keyword>
<evidence type="ECO:0000259" key="12">
    <source>
        <dbReference type="PROSITE" id="PS51017"/>
    </source>
</evidence>
<evidence type="ECO:0000259" key="11">
    <source>
        <dbReference type="PROSITE" id="PS50110"/>
    </source>
</evidence>
<evidence type="ECO:0008006" key="15">
    <source>
        <dbReference type="Google" id="ProtNLM"/>
    </source>
</evidence>
<gene>
    <name evidence="13" type="ORF">P3X46_014136</name>
</gene>
<feature type="region of interest" description="Disordered" evidence="10">
    <location>
        <begin position="24"/>
        <end position="48"/>
    </location>
</feature>
<dbReference type="PROSITE" id="PS50110">
    <property type="entry name" value="RESPONSE_REGULATORY"/>
    <property type="match status" value="1"/>
</dbReference>
<accession>A0ABQ9M5P1</accession>
<dbReference type="SMART" id="SM00448">
    <property type="entry name" value="REC"/>
    <property type="match status" value="1"/>
</dbReference>